<dbReference type="EMBL" id="CP026652">
    <property type="protein sequence ID" value="AVH58141.1"/>
    <property type="molecule type" value="Genomic_DNA"/>
</dbReference>
<evidence type="ECO:0000256" key="5">
    <source>
        <dbReference type="ARBA" id="ARBA00022842"/>
    </source>
</evidence>
<dbReference type="EC" id="3.1.-.-" evidence="6"/>
<dbReference type="SUPFAM" id="SSF88723">
    <property type="entry name" value="PIN domain-like"/>
    <property type="match status" value="1"/>
</dbReference>
<evidence type="ECO:0000256" key="4">
    <source>
        <dbReference type="ARBA" id="ARBA00022801"/>
    </source>
</evidence>
<keyword evidence="3 6" id="KW-0479">Metal-binding</keyword>
<dbReference type="RefSeq" id="WP_099504155.1">
    <property type="nucleotide sequence ID" value="NZ_CP026652.1"/>
</dbReference>
<evidence type="ECO:0000313" key="9">
    <source>
        <dbReference type="Proteomes" id="UP000238413"/>
    </source>
</evidence>
<name>A0ABN5I525_9ACTN</name>
<dbReference type="Gene3D" id="3.40.50.1010">
    <property type="entry name" value="5'-nuclease"/>
    <property type="match status" value="1"/>
</dbReference>
<keyword evidence="9" id="KW-1185">Reference proteome</keyword>
<sequence length="150" mass="16238">MTEVAVAIADTNALYRLFTPKDPRHAAHREALAQVGHLVVSPMVLTELDYLLTERVGPRASMNALDFIAGQAEARRFEMPDAAPHLRGAMAVMRGYEDAGGGKGVGLADAMNVVLAAAFQTTSIFTTERHFRMMRPLTGEGAFRLLPGDI</sequence>
<keyword evidence="1 6" id="KW-1277">Toxin-antitoxin system</keyword>
<keyword evidence="4 6" id="KW-0378">Hydrolase</keyword>
<accession>A0ABN5I525</accession>
<feature type="binding site" evidence="6">
    <location>
        <position position="10"/>
    </location>
    <ligand>
        <name>Mg(2+)</name>
        <dbReference type="ChEBI" id="CHEBI:18420"/>
    </ligand>
</feature>
<comment type="similarity">
    <text evidence="6">Belongs to the PINc/VapC protein family.</text>
</comment>
<evidence type="ECO:0000313" key="8">
    <source>
        <dbReference type="EMBL" id="AVH58141.1"/>
    </source>
</evidence>
<keyword evidence="6" id="KW-0800">Toxin</keyword>
<dbReference type="InterPro" id="IPR002716">
    <property type="entry name" value="PIN_dom"/>
</dbReference>
<dbReference type="InterPro" id="IPR022907">
    <property type="entry name" value="VapC_family"/>
</dbReference>
<gene>
    <name evidence="6" type="primary">vapC</name>
    <name evidence="8" type="ORF">C4B68_22870</name>
</gene>
<evidence type="ECO:0000256" key="6">
    <source>
        <dbReference type="HAMAP-Rule" id="MF_00265"/>
    </source>
</evidence>
<comment type="function">
    <text evidence="6">Toxic component of a toxin-antitoxin (TA) system. An RNase.</text>
</comment>
<evidence type="ECO:0000259" key="7">
    <source>
        <dbReference type="Pfam" id="PF01850"/>
    </source>
</evidence>
<comment type="cofactor">
    <cofactor evidence="6">
        <name>Mg(2+)</name>
        <dbReference type="ChEBI" id="CHEBI:18420"/>
    </cofactor>
</comment>
<evidence type="ECO:0000256" key="2">
    <source>
        <dbReference type="ARBA" id="ARBA00022722"/>
    </source>
</evidence>
<organism evidence="8 9">
    <name type="scientific">Streptomyces dengpaensis</name>
    <dbReference type="NCBI Taxonomy" id="2049881"/>
    <lineage>
        <taxon>Bacteria</taxon>
        <taxon>Bacillati</taxon>
        <taxon>Actinomycetota</taxon>
        <taxon>Actinomycetes</taxon>
        <taxon>Kitasatosporales</taxon>
        <taxon>Streptomycetaceae</taxon>
        <taxon>Streptomyces</taxon>
    </lineage>
</organism>
<feature type="domain" description="PIN" evidence="7">
    <location>
        <begin position="9"/>
        <end position="132"/>
    </location>
</feature>
<dbReference type="HAMAP" id="MF_00265">
    <property type="entry name" value="VapC_Nob1"/>
    <property type="match status" value="1"/>
</dbReference>
<evidence type="ECO:0000256" key="3">
    <source>
        <dbReference type="ARBA" id="ARBA00022723"/>
    </source>
</evidence>
<dbReference type="InterPro" id="IPR029060">
    <property type="entry name" value="PIN-like_dom_sf"/>
</dbReference>
<feature type="binding site" evidence="6">
    <location>
        <position position="109"/>
    </location>
    <ligand>
        <name>Mg(2+)</name>
        <dbReference type="ChEBI" id="CHEBI:18420"/>
    </ligand>
</feature>
<dbReference type="Pfam" id="PF01850">
    <property type="entry name" value="PIN"/>
    <property type="match status" value="1"/>
</dbReference>
<dbReference type="Proteomes" id="UP000238413">
    <property type="component" value="Chromosome"/>
</dbReference>
<reference evidence="8 9" key="1">
    <citation type="submission" date="2018-02" db="EMBL/GenBank/DDBJ databases">
        <title>Complete genome sequence of Streptomyces dengpaensis, the producer of angucyclines.</title>
        <authorList>
            <person name="Yumei L."/>
        </authorList>
    </citation>
    <scope>NUCLEOTIDE SEQUENCE [LARGE SCALE GENOMIC DNA]</scope>
    <source>
        <strain evidence="8 9">XZHG99</strain>
    </source>
</reference>
<keyword evidence="2 6" id="KW-0540">Nuclease</keyword>
<proteinExistence type="inferred from homology"/>
<keyword evidence="5 6" id="KW-0460">Magnesium</keyword>
<protein>
    <recommendedName>
        <fullName evidence="6">Ribonuclease VapC</fullName>
        <shortName evidence="6">RNase VapC</shortName>
        <ecNumber evidence="6">3.1.-.-</ecNumber>
    </recommendedName>
    <alternativeName>
        <fullName evidence="6">Toxin VapC</fullName>
    </alternativeName>
</protein>
<evidence type="ECO:0000256" key="1">
    <source>
        <dbReference type="ARBA" id="ARBA00022649"/>
    </source>
</evidence>